<gene>
    <name evidence="2" type="ORF">BpHYR1_037447</name>
</gene>
<proteinExistence type="predicted"/>
<feature type="region of interest" description="Disordered" evidence="1">
    <location>
        <begin position="1"/>
        <end position="27"/>
    </location>
</feature>
<dbReference type="OrthoDB" id="9950633at2759"/>
<evidence type="ECO:0000256" key="1">
    <source>
        <dbReference type="SAM" id="MobiDB-lite"/>
    </source>
</evidence>
<keyword evidence="3" id="KW-1185">Reference proteome</keyword>
<feature type="region of interest" description="Disordered" evidence="1">
    <location>
        <begin position="71"/>
        <end position="100"/>
    </location>
</feature>
<dbReference type="AlphaFoldDB" id="A0A3M7SFC6"/>
<dbReference type="Proteomes" id="UP000276133">
    <property type="component" value="Unassembled WGS sequence"/>
</dbReference>
<reference evidence="2 3" key="1">
    <citation type="journal article" date="2018" name="Sci. Rep.">
        <title>Genomic signatures of local adaptation to the degree of environmental predictability in rotifers.</title>
        <authorList>
            <person name="Franch-Gras L."/>
            <person name="Hahn C."/>
            <person name="Garcia-Roger E.M."/>
            <person name="Carmona M.J."/>
            <person name="Serra M."/>
            <person name="Gomez A."/>
        </authorList>
    </citation>
    <scope>NUCLEOTIDE SEQUENCE [LARGE SCALE GENOMIC DNA]</scope>
    <source>
        <strain evidence="2">HYR1</strain>
    </source>
</reference>
<comment type="caution">
    <text evidence="2">The sequence shown here is derived from an EMBL/GenBank/DDBJ whole genome shotgun (WGS) entry which is preliminary data.</text>
</comment>
<sequence>MSSSRKSSASSIRSISSIKPKIPHQLPKLSNAKKDVENKFSFVNDVNEQDIKEDKALQRFNIMMKQLNENSVLNSKNKENKRVPSGKLTPLSPTTGKVKKLSLQGSRIGDKCMGDVIVKKNRLSPLRKNESDSDDSGSDADFRKNLKAPNELLQEFLVYVMDKKWQDAHKLCSFILILTLKPLFGKDLFLSHMFNSKLGIRTFHSKTNHCKVKFFIASKTG</sequence>
<dbReference type="EMBL" id="REGN01001474">
    <property type="protein sequence ID" value="RNA34472.1"/>
    <property type="molecule type" value="Genomic_DNA"/>
</dbReference>
<accession>A0A3M7SFC6</accession>
<evidence type="ECO:0000313" key="3">
    <source>
        <dbReference type="Proteomes" id="UP000276133"/>
    </source>
</evidence>
<protein>
    <submittedName>
        <fullName evidence="2">Uncharacterized protein</fullName>
    </submittedName>
</protein>
<feature type="compositionally biased region" description="Low complexity" evidence="1">
    <location>
        <begin position="1"/>
        <end position="20"/>
    </location>
</feature>
<evidence type="ECO:0000313" key="2">
    <source>
        <dbReference type="EMBL" id="RNA34472.1"/>
    </source>
</evidence>
<name>A0A3M7SFC6_BRAPC</name>
<organism evidence="2 3">
    <name type="scientific">Brachionus plicatilis</name>
    <name type="common">Marine rotifer</name>
    <name type="synonym">Brachionus muelleri</name>
    <dbReference type="NCBI Taxonomy" id="10195"/>
    <lineage>
        <taxon>Eukaryota</taxon>
        <taxon>Metazoa</taxon>
        <taxon>Spiralia</taxon>
        <taxon>Gnathifera</taxon>
        <taxon>Rotifera</taxon>
        <taxon>Eurotatoria</taxon>
        <taxon>Monogononta</taxon>
        <taxon>Pseudotrocha</taxon>
        <taxon>Ploima</taxon>
        <taxon>Brachionidae</taxon>
        <taxon>Brachionus</taxon>
    </lineage>
</organism>